<proteinExistence type="predicted"/>
<name>A0A0M5KE52_9MOLU</name>
<accession>A0A0M5KE52</accession>
<dbReference type="OrthoDB" id="388855at2"/>
<organism evidence="1 2">
    <name type="scientific">Spiroplasma cantharicola</name>
    <dbReference type="NCBI Taxonomy" id="362837"/>
    <lineage>
        <taxon>Bacteria</taxon>
        <taxon>Bacillati</taxon>
        <taxon>Mycoplasmatota</taxon>
        <taxon>Mollicutes</taxon>
        <taxon>Entomoplasmatales</taxon>
        <taxon>Spiroplasmataceae</taxon>
        <taxon>Spiroplasma</taxon>
    </lineage>
</organism>
<dbReference type="KEGG" id="scj:SCANT_v1c03330"/>
<dbReference type="STRING" id="362837.SCANT_v1c03330"/>
<evidence type="ECO:0000313" key="1">
    <source>
        <dbReference type="EMBL" id="ALD66243.1"/>
    </source>
</evidence>
<sequence length="166" mass="19709">MSEKVYQLDSNQIGVVKFKEPWILIHFEIAKELEPIQFFYSSLEEALKKIGIIFEDKVINCLTSKNEGYKKLYELKKYLLSTWMNPGIENVKELLVKDYDYLEFLDKSPEELINYNHTFLALTIILICLKFNKNHFHYEGIHISAKFVDKMLAVDFWSKIQKETTK</sequence>
<dbReference type="PATRIC" id="fig|362837.3.peg.335"/>
<dbReference type="AlphaFoldDB" id="A0A0M5KE52"/>
<evidence type="ECO:0000313" key="2">
    <source>
        <dbReference type="Proteomes" id="UP000063919"/>
    </source>
</evidence>
<dbReference type="RefSeq" id="WP_053946008.1">
    <property type="nucleotide sequence ID" value="NZ_CP012622.1"/>
</dbReference>
<gene>
    <name evidence="1" type="ORF">SCANT_v1c03330</name>
</gene>
<reference evidence="1 2" key="1">
    <citation type="journal article" date="2015" name="Genome Announc.">
        <title>Complete Genome Sequence of Spiroplasma cantharicola CC-1T (DSM 21588), a Bacterium Isolated from Soldier Beetle (Cantharis carolinus).</title>
        <authorList>
            <person name="Lo W.S."/>
            <person name="Liu P.Y."/>
            <person name="Kuo C.H."/>
        </authorList>
    </citation>
    <scope>NUCLEOTIDE SEQUENCE [LARGE SCALE GENOMIC DNA]</scope>
    <source>
        <strain evidence="1 2">CC-1</strain>
    </source>
</reference>
<protein>
    <submittedName>
        <fullName evidence="1">Uncharacterized protein</fullName>
    </submittedName>
</protein>
<dbReference type="EMBL" id="CP012622">
    <property type="protein sequence ID" value="ALD66243.1"/>
    <property type="molecule type" value="Genomic_DNA"/>
</dbReference>
<dbReference type="Proteomes" id="UP000063919">
    <property type="component" value="Chromosome"/>
</dbReference>
<keyword evidence="2" id="KW-1185">Reference proteome</keyword>